<dbReference type="PANTHER" id="PTHR30041:SF8">
    <property type="entry name" value="PROTEIN YFFB"/>
    <property type="match status" value="1"/>
</dbReference>
<comment type="similarity">
    <text evidence="3">Belongs to the ArsC family.</text>
</comment>
<evidence type="ECO:0000313" key="4">
    <source>
        <dbReference type="EMBL" id="PMC79241.1"/>
    </source>
</evidence>
<keyword evidence="2" id="KW-0676">Redox-active center</keyword>
<dbReference type="InterPro" id="IPR036249">
    <property type="entry name" value="Thioredoxin-like_sf"/>
</dbReference>
<dbReference type="Proteomes" id="UP000235701">
    <property type="component" value="Unassembled WGS sequence"/>
</dbReference>
<keyword evidence="1" id="KW-1015">Disulfide bond</keyword>
<dbReference type="PROSITE" id="PS51353">
    <property type="entry name" value="ARSC"/>
    <property type="match status" value="1"/>
</dbReference>
<dbReference type="Gene3D" id="3.40.30.10">
    <property type="entry name" value="Glutaredoxin"/>
    <property type="match status" value="1"/>
</dbReference>
<sequence length="123" mass="13833">MLKIYGLKQCSTTKKVKKYLETQGLTFGEIIDIRDQPPAAEELAWALSKVDGKYTKILNTSGGLYRELALKDKLAEMSEHEFLQLLAKNGMLIKRPFIVGDQVATAGSKLLFLDEVWLDKQDA</sequence>
<dbReference type="AlphaFoldDB" id="A0A2N6UCD0"/>
<dbReference type="EMBL" id="PNHQ01000021">
    <property type="protein sequence ID" value="PMC79241.1"/>
    <property type="molecule type" value="Genomic_DNA"/>
</dbReference>
<dbReference type="NCBIfam" id="TIGR01617">
    <property type="entry name" value="arsC_related"/>
    <property type="match status" value="1"/>
</dbReference>
<protein>
    <submittedName>
        <fullName evidence="4">Arsenate reductase</fullName>
    </submittedName>
</protein>
<evidence type="ECO:0000256" key="1">
    <source>
        <dbReference type="ARBA" id="ARBA00023157"/>
    </source>
</evidence>
<dbReference type="OrthoDB" id="9794155at2"/>
<evidence type="ECO:0000313" key="5">
    <source>
        <dbReference type="Proteomes" id="UP000235701"/>
    </source>
</evidence>
<dbReference type="InterPro" id="IPR006660">
    <property type="entry name" value="Arsenate_reductase-like"/>
</dbReference>
<dbReference type="InterPro" id="IPR006504">
    <property type="entry name" value="Tscrpt_reg_Spx/MgsR"/>
</dbReference>
<proteinExistence type="inferred from homology"/>
<keyword evidence="5" id="KW-1185">Reference proteome</keyword>
<reference evidence="4 5" key="1">
    <citation type="submission" date="2017-09" db="EMBL/GenBank/DDBJ databases">
        <title>Bacterial strain isolated from the female urinary microbiota.</title>
        <authorList>
            <person name="Thomas-White K."/>
            <person name="Kumar N."/>
            <person name="Forster S."/>
            <person name="Putonti C."/>
            <person name="Lawley T."/>
            <person name="Wolfe A.J."/>
        </authorList>
    </citation>
    <scope>NUCLEOTIDE SEQUENCE [LARGE SCALE GENOMIC DNA]</scope>
    <source>
        <strain evidence="4 5">UMB0240</strain>
    </source>
</reference>
<accession>A0A2N6UCD0</accession>
<dbReference type="PANTHER" id="PTHR30041">
    <property type="entry name" value="ARSENATE REDUCTASE"/>
    <property type="match status" value="1"/>
</dbReference>
<name>A0A2N6UCD0_9LACT</name>
<gene>
    <name evidence="4" type="ORF">CJ191_07755</name>
</gene>
<evidence type="ECO:0000256" key="3">
    <source>
        <dbReference type="PROSITE-ProRule" id="PRU01282"/>
    </source>
</evidence>
<dbReference type="SUPFAM" id="SSF52833">
    <property type="entry name" value="Thioredoxin-like"/>
    <property type="match status" value="1"/>
</dbReference>
<evidence type="ECO:0000256" key="2">
    <source>
        <dbReference type="ARBA" id="ARBA00023284"/>
    </source>
</evidence>
<dbReference type="Pfam" id="PF03960">
    <property type="entry name" value="ArsC"/>
    <property type="match status" value="1"/>
</dbReference>
<comment type="caution">
    <text evidence="4">The sequence shown here is derived from an EMBL/GenBank/DDBJ whole genome shotgun (WGS) entry which is preliminary data.</text>
</comment>
<organism evidence="4 5">
    <name type="scientific">Aerococcus viridans</name>
    <dbReference type="NCBI Taxonomy" id="1377"/>
    <lineage>
        <taxon>Bacteria</taxon>
        <taxon>Bacillati</taxon>
        <taxon>Bacillota</taxon>
        <taxon>Bacilli</taxon>
        <taxon>Lactobacillales</taxon>
        <taxon>Aerococcaceae</taxon>
        <taxon>Aerococcus</taxon>
    </lineage>
</organism>
<dbReference type="RefSeq" id="WP_070467166.1">
    <property type="nucleotide sequence ID" value="NZ_PNHQ01000021.1"/>
</dbReference>